<evidence type="ECO:0000313" key="3">
    <source>
        <dbReference type="Proteomes" id="UP000318538"/>
    </source>
</evidence>
<evidence type="ECO:0000256" key="1">
    <source>
        <dbReference type="SAM" id="MobiDB-lite"/>
    </source>
</evidence>
<accession>A0A517NLN0</accession>
<sequence length="715" mass="77077">MNIDLTALPRIIETPAQAVWVKSNWSDPFVLRPDLIATQTVDSLAPDLPTATLHYQYGRVSIPGSPQYVDYPVITDWGFYVLVHWWIVIDGTPHSRWWLGSSDPPVTTPIRGARDGIPAAGTQTIPCFGLERALQLSLVRSSIVDGGITPGEGGAPDTANDPKRFPTGSIFNDTLAGNRSTLGDADTFAPVRSDDVDTWSSRDIVGHLAAYHLPQPNGDGTLLPWSVGSLTAVPDWDAPRIETDNRTVFDLLSEVLSADRLLGWTIRPTIGSGETPTITDLQITPVTRTDVAIDLQGVGNLPANPRTHTITGAADPLTIIDVTSDAASLVNQIIVEGPREIGICTLTYDDLEKGWESTDEDAYSDGARLESGWTDLKQYEQRTANERVREKSTYNDVFRSLKLPDDWDGNADTSDRVFIQDEDSEGTKTDHQPNVRTIQLLESLHLYEGVDYEGDPTTVDESAGKRFRSIEFMIQRPDATFEPLEKLGVLSSGSAAKSAGINHTVSGDPDNREGAGFRLSIAGGPPHAIAGPGFVGNPADVRQASFGGYGYSDIIVTTAIMGDRRPFYAMPTDADLGDLDIVRRRVIRVEHPSTTHVHIAAATVVGLDSAGDKLTSDGGVLRDPTEVLRALCILAAKSQVTGTKRVELTTSRLIDGVWVGDVIAGVDGQQTSSTVLQIKIDAPIAQDNQLPDAARLTITAAGTTVDIIRLLADPS</sequence>
<evidence type="ECO:0000313" key="2">
    <source>
        <dbReference type="EMBL" id="QDT07989.1"/>
    </source>
</evidence>
<dbReference type="Proteomes" id="UP000318538">
    <property type="component" value="Chromosome"/>
</dbReference>
<dbReference type="RefSeq" id="WP_145176732.1">
    <property type="nucleotide sequence ID" value="NZ_CP036525.1"/>
</dbReference>
<keyword evidence="3" id="KW-1185">Reference proteome</keyword>
<dbReference type="KEGG" id="rlc:K227x_64190"/>
<reference evidence="2 3" key="1">
    <citation type="submission" date="2019-02" db="EMBL/GenBank/DDBJ databases">
        <title>Deep-cultivation of Planctomycetes and their phenomic and genomic characterization uncovers novel biology.</title>
        <authorList>
            <person name="Wiegand S."/>
            <person name="Jogler M."/>
            <person name="Boedeker C."/>
            <person name="Pinto D."/>
            <person name="Vollmers J."/>
            <person name="Rivas-Marin E."/>
            <person name="Kohn T."/>
            <person name="Peeters S.H."/>
            <person name="Heuer A."/>
            <person name="Rast P."/>
            <person name="Oberbeckmann S."/>
            <person name="Bunk B."/>
            <person name="Jeske O."/>
            <person name="Meyerdierks A."/>
            <person name="Storesund J.E."/>
            <person name="Kallscheuer N."/>
            <person name="Luecker S."/>
            <person name="Lage O.M."/>
            <person name="Pohl T."/>
            <person name="Merkel B.J."/>
            <person name="Hornburger P."/>
            <person name="Mueller R.-W."/>
            <person name="Bruemmer F."/>
            <person name="Labrenz M."/>
            <person name="Spormann A.M."/>
            <person name="Op den Camp H."/>
            <person name="Overmann J."/>
            <person name="Amann R."/>
            <person name="Jetten M.S.M."/>
            <person name="Mascher T."/>
            <person name="Medema M.H."/>
            <person name="Devos D.P."/>
            <person name="Kaster A.-K."/>
            <person name="Ovreas L."/>
            <person name="Rohde M."/>
            <person name="Galperin M.Y."/>
            <person name="Jogler C."/>
        </authorList>
    </citation>
    <scope>NUCLEOTIDE SEQUENCE [LARGE SCALE GENOMIC DNA]</scope>
    <source>
        <strain evidence="2 3">K22_7</strain>
    </source>
</reference>
<gene>
    <name evidence="2" type="ORF">K227x_64190</name>
</gene>
<name>A0A517NLN0_9BACT</name>
<dbReference type="OrthoDB" id="261206at2"/>
<feature type="region of interest" description="Disordered" evidence="1">
    <location>
        <begin position="147"/>
        <end position="167"/>
    </location>
</feature>
<proteinExistence type="predicted"/>
<dbReference type="AlphaFoldDB" id="A0A517NLN0"/>
<organism evidence="2 3">
    <name type="scientific">Rubripirellula lacrimiformis</name>
    <dbReference type="NCBI Taxonomy" id="1930273"/>
    <lineage>
        <taxon>Bacteria</taxon>
        <taxon>Pseudomonadati</taxon>
        <taxon>Planctomycetota</taxon>
        <taxon>Planctomycetia</taxon>
        <taxon>Pirellulales</taxon>
        <taxon>Pirellulaceae</taxon>
        <taxon>Rubripirellula</taxon>
    </lineage>
</organism>
<dbReference type="EMBL" id="CP036525">
    <property type="protein sequence ID" value="QDT07989.1"/>
    <property type="molecule type" value="Genomic_DNA"/>
</dbReference>
<protein>
    <submittedName>
        <fullName evidence="2">Uncharacterized protein</fullName>
    </submittedName>
</protein>